<dbReference type="EMBL" id="JACASF010000008">
    <property type="protein sequence ID" value="KAF6461521.1"/>
    <property type="molecule type" value="Genomic_DNA"/>
</dbReference>
<dbReference type="Proteomes" id="UP000550707">
    <property type="component" value="Unassembled WGS sequence"/>
</dbReference>
<reference evidence="2 3" key="1">
    <citation type="journal article" date="2020" name="Nature">
        <title>Six reference-quality genomes reveal evolution of bat adaptations.</title>
        <authorList>
            <person name="Jebb D."/>
            <person name="Huang Z."/>
            <person name="Pippel M."/>
            <person name="Hughes G.M."/>
            <person name="Lavrichenko K."/>
            <person name="Devanna P."/>
            <person name="Winkler S."/>
            <person name="Jermiin L.S."/>
            <person name="Skirmuntt E.C."/>
            <person name="Katzourakis A."/>
            <person name="Burkitt-Gray L."/>
            <person name="Ray D.A."/>
            <person name="Sullivan K.A.M."/>
            <person name="Roscito J.G."/>
            <person name="Kirilenko B.M."/>
            <person name="Davalos L.M."/>
            <person name="Corthals A.P."/>
            <person name="Power M.L."/>
            <person name="Jones G."/>
            <person name="Ransome R.D."/>
            <person name="Dechmann D.K.N."/>
            <person name="Locatelli A.G."/>
            <person name="Puechmaille S.J."/>
            <person name="Fedrigo O."/>
            <person name="Jarvis E.D."/>
            <person name="Hiller M."/>
            <person name="Vernes S.C."/>
            <person name="Myers E.W."/>
            <person name="Teeling E.C."/>
        </authorList>
    </citation>
    <scope>NUCLEOTIDE SEQUENCE [LARGE SCALE GENOMIC DNA]</scope>
    <source>
        <strain evidence="2">MMolMol1</strain>
        <tissue evidence="2">Muscle</tissue>
    </source>
</reference>
<keyword evidence="3" id="KW-1185">Reference proteome</keyword>
<evidence type="ECO:0000313" key="3">
    <source>
        <dbReference type="Proteomes" id="UP000550707"/>
    </source>
</evidence>
<feature type="region of interest" description="Disordered" evidence="1">
    <location>
        <begin position="1"/>
        <end position="63"/>
    </location>
</feature>
<feature type="compositionally biased region" description="Basic and acidic residues" evidence="1">
    <location>
        <begin position="117"/>
        <end position="131"/>
    </location>
</feature>
<evidence type="ECO:0000256" key="1">
    <source>
        <dbReference type="SAM" id="MobiDB-lite"/>
    </source>
</evidence>
<dbReference type="PANTHER" id="PTHR36880">
    <property type="entry name" value="9130008F23RIK PROTEIN"/>
    <property type="match status" value="1"/>
</dbReference>
<dbReference type="InterPro" id="IPR037739">
    <property type="entry name" value="C6orf141"/>
</dbReference>
<dbReference type="PANTHER" id="PTHR36880:SF1">
    <property type="entry name" value="9130008F23RIK PROTEIN"/>
    <property type="match status" value="1"/>
</dbReference>
<dbReference type="InParanoid" id="A0A7J8GNY8"/>
<comment type="caution">
    <text evidence="2">The sequence shown here is derived from an EMBL/GenBank/DDBJ whole genome shotgun (WGS) entry which is preliminary data.</text>
</comment>
<sequence length="187" mass="19622">MGAPGLRGATRLAHSPLSLGRARSFPPEVGRGPPLASGAPNPAAAVAIGSPGGAHEGCGAEGNLDSASRVREKVLFLLHPERGLGTRADPAWEEVAGGEDLSPAGADDPGRPSPRLPGEERPSGRRGDAPRRAPPRGGARPPRPVLVRVVDYQATEEVQLTEWTRGCVATRTEERSMSVLTFRTHKQ</sequence>
<feature type="compositionally biased region" description="Low complexity" evidence="1">
    <location>
        <begin position="135"/>
        <end position="146"/>
    </location>
</feature>
<organism evidence="2 3">
    <name type="scientific">Molossus molossus</name>
    <name type="common">Pallas' mastiff bat</name>
    <name type="synonym">Vespertilio molossus</name>
    <dbReference type="NCBI Taxonomy" id="27622"/>
    <lineage>
        <taxon>Eukaryota</taxon>
        <taxon>Metazoa</taxon>
        <taxon>Chordata</taxon>
        <taxon>Craniata</taxon>
        <taxon>Vertebrata</taxon>
        <taxon>Euteleostomi</taxon>
        <taxon>Mammalia</taxon>
        <taxon>Eutheria</taxon>
        <taxon>Laurasiatheria</taxon>
        <taxon>Chiroptera</taxon>
        <taxon>Yangochiroptera</taxon>
        <taxon>Molossidae</taxon>
        <taxon>Molossus</taxon>
    </lineage>
</organism>
<proteinExistence type="predicted"/>
<feature type="compositionally biased region" description="Gly residues" evidence="1">
    <location>
        <begin position="50"/>
        <end position="60"/>
    </location>
</feature>
<feature type="compositionally biased region" description="Low complexity" evidence="1">
    <location>
        <begin position="33"/>
        <end position="47"/>
    </location>
</feature>
<dbReference type="AlphaFoldDB" id="A0A7J8GNY8"/>
<feature type="region of interest" description="Disordered" evidence="1">
    <location>
        <begin position="79"/>
        <end position="146"/>
    </location>
</feature>
<dbReference type="FunCoup" id="A0A7J8GNY8">
    <property type="interactions" value="8"/>
</dbReference>
<protein>
    <submittedName>
        <fullName evidence="2">Uncharacterized protein</fullName>
    </submittedName>
</protein>
<evidence type="ECO:0000313" key="2">
    <source>
        <dbReference type="EMBL" id="KAF6461521.1"/>
    </source>
</evidence>
<name>A0A7J8GNY8_MOLMO</name>
<gene>
    <name evidence="2" type="ORF">HJG59_001914</name>
</gene>
<accession>A0A7J8GNY8</accession>